<dbReference type="GO" id="GO:0005524">
    <property type="term" value="F:ATP binding"/>
    <property type="evidence" value="ECO:0007669"/>
    <property type="project" value="UniProtKB-KW"/>
</dbReference>
<dbReference type="FunFam" id="3.40.50.300:FF:000319">
    <property type="entry name" value="DNA repair protein RecN"/>
    <property type="match status" value="1"/>
</dbReference>
<dbReference type="PANTHER" id="PTHR11059:SF0">
    <property type="entry name" value="DNA REPAIR PROTEIN RECN"/>
    <property type="match status" value="1"/>
</dbReference>
<evidence type="ECO:0000256" key="9">
    <source>
        <dbReference type="PIRNR" id="PIRNR003128"/>
    </source>
</evidence>
<evidence type="ECO:0000256" key="1">
    <source>
        <dbReference type="ARBA" id="ARBA00003618"/>
    </source>
</evidence>
<dbReference type="NCBIfam" id="TIGR00634">
    <property type="entry name" value="recN"/>
    <property type="match status" value="1"/>
</dbReference>
<dbReference type="RefSeq" id="WP_096291813.1">
    <property type="nucleotide sequence ID" value="NZ_LT907782.1"/>
</dbReference>
<comment type="similarity">
    <text evidence="2 9">Belongs to the RecN family.</text>
</comment>
<accession>A0A285BUR9</accession>
<dbReference type="PIRSF" id="PIRSF003128">
    <property type="entry name" value="RecN"/>
    <property type="match status" value="1"/>
</dbReference>
<organism evidence="12 13">
    <name type="scientific">Nitrosomonas ureae</name>
    <dbReference type="NCBI Taxonomy" id="44577"/>
    <lineage>
        <taxon>Bacteria</taxon>
        <taxon>Pseudomonadati</taxon>
        <taxon>Pseudomonadota</taxon>
        <taxon>Betaproteobacteria</taxon>
        <taxon>Nitrosomonadales</taxon>
        <taxon>Nitrosomonadaceae</taxon>
        <taxon>Nitrosomonas</taxon>
    </lineage>
</organism>
<keyword evidence="7 9" id="KW-0234">DNA repair</keyword>
<evidence type="ECO:0000256" key="2">
    <source>
        <dbReference type="ARBA" id="ARBA00009441"/>
    </source>
</evidence>
<proteinExistence type="inferred from homology"/>
<keyword evidence="5 9" id="KW-0227">DNA damage</keyword>
<dbReference type="SUPFAM" id="SSF52540">
    <property type="entry name" value="P-loop containing nucleoside triphosphate hydrolases"/>
    <property type="match status" value="2"/>
</dbReference>
<dbReference type="PANTHER" id="PTHR11059">
    <property type="entry name" value="DNA REPAIR PROTEIN RECN"/>
    <property type="match status" value="1"/>
</dbReference>
<evidence type="ECO:0000256" key="4">
    <source>
        <dbReference type="ARBA" id="ARBA00022741"/>
    </source>
</evidence>
<evidence type="ECO:0000313" key="13">
    <source>
        <dbReference type="Proteomes" id="UP000242498"/>
    </source>
</evidence>
<evidence type="ECO:0000313" key="12">
    <source>
        <dbReference type="EMBL" id="SNX58972.1"/>
    </source>
</evidence>
<dbReference type="GO" id="GO:0009432">
    <property type="term" value="P:SOS response"/>
    <property type="evidence" value="ECO:0007669"/>
    <property type="project" value="TreeGrafter"/>
</dbReference>
<dbReference type="OrthoDB" id="9806954at2"/>
<dbReference type="GO" id="GO:0006281">
    <property type="term" value="P:DNA repair"/>
    <property type="evidence" value="ECO:0007669"/>
    <property type="project" value="UniProtKB-KW"/>
</dbReference>
<name>A0A285BUR9_9PROT</name>
<dbReference type="CDD" id="cd03241">
    <property type="entry name" value="ABC_RecN"/>
    <property type="match status" value="2"/>
</dbReference>
<feature type="domain" description="RecF/RecN/SMC N-terminal" evidence="11">
    <location>
        <begin position="2"/>
        <end position="506"/>
    </location>
</feature>
<evidence type="ECO:0000256" key="3">
    <source>
        <dbReference type="ARBA" id="ARBA00021315"/>
    </source>
</evidence>
<feature type="coiled-coil region" evidence="10">
    <location>
        <begin position="232"/>
        <end position="263"/>
    </location>
</feature>
<dbReference type="Gene3D" id="3.40.50.300">
    <property type="entry name" value="P-loop containing nucleotide triphosphate hydrolases"/>
    <property type="match status" value="2"/>
</dbReference>
<keyword evidence="4" id="KW-0547">Nucleotide-binding</keyword>
<dbReference type="NCBIfam" id="NF008121">
    <property type="entry name" value="PRK10869.1"/>
    <property type="match status" value="1"/>
</dbReference>
<dbReference type="FunFam" id="3.40.50.300:FF:000356">
    <property type="entry name" value="DNA repair protein RecN"/>
    <property type="match status" value="1"/>
</dbReference>
<comment type="function">
    <text evidence="1 9">May be involved in recombinational repair of damaged DNA.</text>
</comment>
<reference evidence="12 13" key="1">
    <citation type="submission" date="2017-08" db="EMBL/GenBank/DDBJ databases">
        <authorList>
            <person name="de Groot N.N."/>
        </authorList>
    </citation>
    <scope>NUCLEOTIDE SEQUENCE [LARGE SCALE GENOMIC DNA]</scope>
    <source>
        <strain evidence="12 13">Nm15</strain>
    </source>
</reference>
<dbReference type="EMBL" id="LT907782">
    <property type="protein sequence ID" value="SNX58972.1"/>
    <property type="molecule type" value="Genomic_DNA"/>
</dbReference>
<dbReference type="Gene3D" id="6.10.140.1090">
    <property type="match status" value="1"/>
</dbReference>
<evidence type="ECO:0000256" key="7">
    <source>
        <dbReference type="ARBA" id="ARBA00023204"/>
    </source>
</evidence>
<dbReference type="GO" id="GO:0006310">
    <property type="term" value="P:DNA recombination"/>
    <property type="evidence" value="ECO:0007669"/>
    <property type="project" value="InterPro"/>
</dbReference>
<evidence type="ECO:0000256" key="5">
    <source>
        <dbReference type="ARBA" id="ARBA00022763"/>
    </source>
</evidence>
<keyword evidence="10" id="KW-0175">Coiled coil</keyword>
<evidence type="ECO:0000256" key="6">
    <source>
        <dbReference type="ARBA" id="ARBA00022840"/>
    </source>
</evidence>
<gene>
    <name evidence="12" type="ORF">SAMN06296273_0435</name>
</gene>
<sequence>MLRHLSIKDFVIVERIELDFMSGFTVLTGETGAGKSILIDALALALGERGDASQIRLGCERAEINVAFDISHLPELLRWLNDSDLQGDVDNCLMRRIIETSGRSRSYINGHAATLQQLRTVGEYLVAIHSQHAHQSLMQKNVQCELLDAFAGRDDLVQAVKLKYRHWQDCHQQRVAMQHRTAESQDKREQLEWQLQELAALNFTLEEWQTLQADHRRLSHVAALLAAADTSIDTLSENENAALMQLNAAKNQLQDLLEFDQQLKSITDLLDSAQIQLQEGIYELKHYRQSLDLDPQWLQRIEQRISEIHAAARKFRITPEELPHLLDTTTGLLESLGSDSDISHLQALEAMALTDYLSQAEMLSQVRKKAGKDLSLQVTAAMQTIAMTGGEFSVSLTPLETGNANGLEQIEFQVAAHQGLPLRPLVKVASGGELSRISLAIQVITSKVGAVPTLIFDEVDVGIGGQVAEIVGLLLKKLGKDRQVLCITHLPQVAATGDQHLQVMKCINQHERNMQVVSKIALLSPLERIEEIARMLGGVNITETTRQHAVEMLQNSACD</sequence>
<dbReference type="AlphaFoldDB" id="A0A285BUR9"/>
<evidence type="ECO:0000256" key="8">
    <source>
        <dbReference type="ARBA" id="ARBA00033408"/>
    </source>
</evidence>
<protein>
    <recommendedName>
        <fullName evidence="3 9">DNA repair protein RecN</fullName>
    </recommendedName>
    <alternativeName>
        <fullName evidence="8 9">Recombination protein N</fullName>
    </alternativeName>
</protein>
<dbReference type="InterPro" id="IPR003395">
    <property type="entry name" value="RecF/RecN/SMC_N"/>
</dbReference>
<dbReference type="GO" id="GO:0043590">
    <property type="term" value="C:bacterial nucleoid"/>
    <property type="evidence" value="ECO:0007669"/>
    <property type="project" value="TreeGrafter"/>
</dbReference>
<dbReference type="InterPro" id="IPR004604">
    <property type="entry name" value="DNA_recomb/repair_RecN"/>
</dbReference>
<dbReference type="Pfam" id="PF02463">
    <property type="entry name" value="SMC_N"/>
    <property type="match status" value="1"/>
</dbReference>
<dbReference type="InterPro" id="IPR027417">
    <property type="entry name" value="P-loop_NTPase"/>
</dbReference>
<dbReference type="Proteomes" id="UP000242498">
    <property type="component" value="Chromosome I"/>
</dbReference>
<evidence type="ECO:0000259" key="11">
    <source>
        <dbReference type="Pfam" id="PF02463"/>
    </source>
</evidence>
<keyword evidence="6" id="KW-0067">ATP-binding</keyword>
<evidence type="ECO:0000256" key="10">
    <source>
        <dbReference type="SAM" id="Coils"/>
    </source>
</evidence>